<dbReference type="AlphaFoldDB" id="F0BCU2"/>
<evidence type="ECO:0000313" key="2">
    <source>
        <dbReference type="Proteomes" id="UP000003299"/>
    </source>
</evidence>
<protein>
    <submittedName>
        <fullName evidence="1">Uncharacterized protein</fullName>
    </submittedName>
</protein>
<reference evidence="1 2" key="1">
    <citation type="journal article" date="2011" name="BMC Genomics">
        <title>Comparative genomics reveals diversity among xanthomonads infecting tomato and pepper.</title>
        <authorList>
            <person name="Potnis N."/>
            <person name="Krasileva K."/>
            <person name="Chow V."/>
            <person name="Almeida N.F."/>
            <person name="Patil P.B."/>
            <person name="Ryan R.P."/>
            <person name="Sharlach M."/>
            <person name="Behlau F."/>
            <person name="Dow J.M."/>
            <person name="Momol M.T."/>
            <person name="White F.F."/>
            <person name="Preston J.F."/>
            <person name="Vinatzer B.A."/>
            <person name="Koebnik R."/>
            <person name="Setubal J.C."/>
            <person name="Norman D.J."/>
            <person name="Staskawicz B.J."/>
            <person name="Jones J.B."/>
        </authorList>
    </citation>
    <scope>NUCLEOTIDE SEQUENCE [LARGE SCALE GENOMIC DNA]</scope>
    <source>
        <strain evidence="1 2">ATCC 35937</strain>
    </source>
</reference>
<gene>
    <name evidence="1" type="ORF">XVE_1920</name>
</gene>
<comment type="caution">
    <text evidence="1">The sequence shown here is derived from an EMBL/GenBank/DDBJ whole genome shotgun (WGS) entry which is preliminary data.</text>
</comment>
<dbReference type="EMBL" id="AEQV01000056">
    <property type="protein sequence ID" value="EGD09759.1"/>
    <property type="molecule type" value="Genomic_DNA"/>
</dbReference>
<proteinExistence type="predicted"/>
<organism evidence="1 2">
    <name type="scientific">Xanthomonas vesicatoria ATCC 35937</name>
    <dbReference type="NCBI Taxonomy" id="925775"/>
    <lineage>
        <taxon>Bacteria</taxon>
        <taxon>Pseudomonadati</taxon>
        <taxon>Pseudomonadota</taxon>
        <taxon>Gammaproteobacteria</taxon>
        <taxon>Lysobacterales</taxon>
        <taxon>Lysobacteraceae</taxon>
        <taxon>Xanthomonas</taxon>
    </lineage>
</organism>
<name>F0BCU2_9XANT</name>
<dbReference type="Proteomes" id="UP000003299">
    <property type="component" value="Unassembled WGS sequence"/>
</dbReference>
<evidence type="ECO:0000313" key="1">
    <source>
        <dbReference type="EMBL" id="EGD09759.1"/>
    </source>
</evidence>
<accession>F0BCU2</accession>
<sequence length="50" mass="6039">MFKFIEIFIFFYKTIDRPDLALCFGRIWPAKLEMCINSLNESGDRRVVFF</sequence>